<gene>
    <name evidence="3" type="ORF">GM415_00530</name>
</gene>
<evidence type="ECO:0000313" key="3">
    <source>
        <dbReference type="EMBL" id="QGY38686.1"/>
    </source>
</evidence>
<proteinExistence type="predicted"/>
<dbReference type="Pfam" id="PF13343">
    <property type="entry name" value="SBP_bac_6"/>
    <property type="match status" value="1"/>
</dbReference>
<feature type="chain" id="PRO_5026311841" evidence="2">
    <location>
        <begin position="24"/>
        <end position="339"/>
    </location>
</feature>
<dbReference type="Proteomes" id="UP000428328">
    <property type="component" value="Chromosome"/>
</dbReference>
<dbReference type="PANTHER" id="PTHR30006">
    <property type="entry name" value="THIAMINE-BINDING PERIPLASMIC PROTEIN-RELATED"/>
    <property type="match status" value="1"/>
</dbReference>
<keyword evidence="4" id="KW-1185">Reference proteome</keyword>
<reference evidence="3 4" key="1">
    <citation type="submission" date="2019-11" db="EMBL/GenBank/DDBJ databases">
        <authorList>
            <person name="Zheng R.K."/>
            <person name="Sun C.M."/>
        </authorList>
    </citation>
    <scope>NUCLEOTIDE SEQUENCE [LARGE SCALE GENOMIC DNA]</scope>
    <source>
        <strain evidence="3 4">SRB007</strain>
    </source>
</reference>
<dbReference type="CDD" id="cd13518">
    <property type="entry name" value="PBP2_Fe3_thiamine_like"/>
    <property type="match status" value="1"/>
</dbReference>
<dbReference type="InterPro" id="IPR026045">
    <property type="entry name" value="Ferric-bd"/>
</dbReference>
<dbReference type="PANTHER" id="PTHR30006:SF24">
    <property type="entry name" value="SLL0237 PROTEIN"/>
    <property type="match status" value="1"/>
</dbReference>
<feature type="signal peptide" evidence="2">
    <location>
        <begin position="1"/>
        <end position="23"/>
    </location>
</feature>
<dbReference type="RefSeq" id="WP_158945731.1">
    <property type="nucleotide sequence ID" value="NZ_CP046400.1"/>
</dbReference>
<evidence type="ECO:0000256" key="2">
    <source>
        <dbReference type="SAM" id="SignalP"/>
    </source>
</evidence>
<protein>
    <submittedName>
        <fullName evidence="3">Extracellular solute-binding protein</fullName>
    </submittedName>
</protein>
<organism evidence="3 4">
    <name type="scientific">Pseudodesulfovibrio cashew</name>
    <dbReference type="NCBI Taxonomy" id="2678688"/>
    <lineage>
        <taxon>Bacteria</taxon>
        <taxon>Pseudomonadati</taxon>
        <taxon>Thermodesulfobacteriota</taxon>
        <taxon>Desulfovibrionia</taxon>
        <taxon>Desulfovibrionales</taxon>
        <taxon>Desulfovibrionaceae</taxon>
    </lineage>
</organism>
<dbReference type="Gene3D" id="3.40.190.10">
    <property type="entry name" value="Periplasmic binding protein-like II"/>
    <property type="match status" value="2"/>
</dbReference>
<evidence type="ECO:0000256" key="1">
    <source>
        <dbReference type="ARBA" id="ARBA00022729"/>
    </source>
</evidence>
<evidence type="ECO:0000313" key="4">
    <source>
        <dbReference type="Proteomes" id="UP000428328"/>
    </source>
</evidence>
<dbReference type="AlphaFoldDB" id="A0A6I6J7A8"/>
<accession>A0A6I6J7A8</accession>
<dbReference type="PIRSF" id="PIRSF002825">
    <property type="entry name" value="CfbpA"/>
    <property type="match status" value="1"/>
</dbReference>
<dbReference type="EMBL" id="CP046400">
    <property type="protein sequence ID" value="QGY38686.1"/>
    <property type="molecule type" value="Genomic_DNA"/>
</dbReference>
<dbReference type="PROSITE" id="PS51257">
    <property type="entry name" value="PROKAR_LIPOPROTEIN"/>
    <property type="match status" value="1"/>
</dbReference>
<name>A0A6I6J7A8_9BACT</name>
<dbReference type="KEGG" id="psel:GM415_00530"/>
<sequence length="339" mass="37109">MPVFRYALLCIPALCLAAIFAFGGCSDAPKDEVVVYVSVDRQHAEPVLVAYEKQTGVRVKAVYDVEAAKVTGLVNRLIQEREAPVADVFWNGEIVQTMRLKERGVLASYDCPATRSLSNTYRDPDGYWHGAGGRARVIIANTDRLDKGSMPSGLEDFLAPGTDPKTMGIAMPLFGTTATHAAALYAIWGPDRAEEFFSRLRDKGVLVVNGNSEVRDMVADGRMAWGLTDTDDAYGAVKRGAPVKIILPDQNGLGTLVIPYTVGLIKGGPNTEQGRWLIDYLVGTKAEAMLIRSGFSQLSAHGNPTPGRWEGIKTMDVTFEDTLRQMKTSHEDLRRIFLQ</sequence>
<keyword evidence="1 2" id="KW-0732">Signal</keyword>
<dbReference type="SUPFAM" id="SSF53850">
    <property type="entry name" value="Periplasmic binding protein-like II"/>
    <property type="match status" value="1"/>
</dbReference>